<evidence type="ECO:0000256" key="1">
    <source>
        <dbReference type="ARBA" id="ARBA00005187"/>
    </source>
</evidence>
<dbReference type="InterPro" id="IPR014729">
    <property type="entry name" value="Rossmann-like_a/b/a_fold"/>
</dbReference>
<evidence type="ECO:0000256" key="6">
    <source>
        <dbReference type="ARBA" id="ARBA00022962"/>
    </source>
</evidence>
<dbReference type="Proteomes" id="UP000034299">
    <property type="component" value="Unassembled WGS sequence"/>
</dbReference>
<dbReference type="GO" id="GO:0006529">
    <property type="term" value="P:asparagine biosynthetic process"/>
    <property type="evidence" value="ECO:0007669"/>
    <property type="project" value="UniProtKB-KW"/>
</dbReference>
<feature type="active site" description="For GATase activity" evidence="8">
    <location>
        <position position="2"/>
    </location>
</feature>
<reference evidence="12 13" key="1">
    <citation type="journal article" date="2015" name="Nature">
        <title>rRNA introns, odd ribosomes, and small enigmatic genomes across a large radiation of phyla.</title>
        <authorList>
            <person name="Brown C.T."/>
            <person name="Hug L.A."/>
            <person name="Thomas B.C."/>
            <person name="Sharon I."/>
            <person name="Castelle C.J."/>
            <person name="Singh A."/>
            <person name="Wilkins M.J."/>
            <person name="Williams K.H."/>
            <person name="Banfield J.F."/>
        </authorList>
    </citation>
    <scope>NUCLEOTIDE SEQUENCE [LARGE SCALE GENOMIC DNA]</scope>
</reference>
<keyword evidence="5 9" id="KW-0067">ATP-binding</keyword>
<evidence type="ECO:0000313" key="12">
    <source>
        <dbReference type="EMBL" id="KKS13662.1"/>
    </source>
</evidence>
<evidence type="ECO:0000256" key="7">
    <source>
        <dbReference type="ARBA" id="ARBA00048741"/>
    </source>
</evidence>
<feature type="binding site" evidence="9">
    <location>
        <position position="97"/>
    </location>
    <ligand>
        <name>L-glutamine</name>
        <dbReference type="ChEBI" id="CHEBI:58359"/>
    </ligand>
</feature>
<keyword evidence="6 8" id="KW-0315">Glutamine amidotransferase</keyword>
<organism evidence="12 13">
    <name type="scientific">Candidatus Magasanikbacteria bacterium GW2011_GWA2_41_55</name>
    <dbReference type="NCBI Taxonomy" id="1619038"/>
    <lineage>
        <taxon>Bacteria</taxon>
        <taxon>Candidatus Magasanikiibacteriota</taxon>
    </lineage>
</organism>
<evidence type="ECO:0000259" key="11">
    <source>
        <dbReference type="PROSITE" id="PS51278"/>
    </source>
</evidence>
<dbReference type="Pfam" id="PF13522">
    <property type="entry name" value="GATase_6"/>
    <property type="match status" value="1"/>
</dbReference>
<dbReference type="Gene3D" id="3.40.50.620">
    <property type="entry name" value="HUPs"/>
    <property type="match status" value="1"/>
</dbReference>
<dbReference type="Pfam" id="PF00733">
    <property type="entry name" value="Asn_synthase"/>
    <property type="match status" value="1"/>
</dbReference>
<dbReference type="NCBIfam" id="TIGR01536">
    <property type="entry name" value="asn_synth_AEB"/>
    <property type="match status" value="1"/>
</dbReference>
<gene>
    <name evidence="12" type="ORF">UU69_C0001G0039</name>
</gene>
<evidence type="ECO:0000256" key="5">
    <source>
        <dbReference type="ARBA" id="ARBA00022840"/>
    </source>
</evidence>
<dbReference type="Gene3D" id="3.60.20.10">
    <property type="entry name" value="Glutamine Phosphoribosylpyrophosphate, subunit 1, domain 1"/>
    <property type="match status" value="1"/>
</dbReference>
<keyword evidence="4 9" id="KW-0547">Nucleotide-binding</keyword>
<comment type="similarity">
    <text evidence="2">Belongs to the asparagine synthetase family.</text>
</comment>
<accession>A0A0G0WNM1</accession>
<evidence type="ECO:0000313" key="13">
    <source>
        <dbReference type="Proteomes" id="UP000034299"/>
    </source>
</evidence>
<dbReference type="PATRIC" id="fig|1619038.3.peg.40"/>
<dbReference type="EMBL" id="LCBP01000001">
    <property type="protein sequence ID" value="KKS13662.1"/>
    <property type="molecule type" value="Genomic_DNA"/>
</dbReference>
<dbReference type="EC" id="6.3.5.4" evidence="3"/>
<sequence length="622" mass="71949">MCGIAGYVGQGSEEILRQMLGAIKYRGPDDQGFFVKDNVGLAQARLSIIDLSPAGHQPMSNEDGTIQLVLNGEIYNFRELMEELVKNKKHQFKSQTDTEVIIHLYEEIGEAVFEKLNGMFAIALYDFRKNKLILARDRMGKKPLYWSLFGSLLVFGSEVKALLKHPAVKREIDLVSLNKYLLYEYVPTPRSIFKNIYKLEPATCLVWQNCIVKKEKFWEPDFSTSGIFFGDALQELDKRIEESVKARLVSDVPLGIFLSGGLDSSAIAYYAQKNSSNRIKTFSIGFEEKTFDESKYAKKAADFLNTEHHHKILTSRTALELIPQIAERSDEPLADASIIPTYFLSQFTKQFVTVALGGDGGDELFAGYPTFQAEKLVGAYEIIPAGFRNLIEKIVRVLPVKDSNFSLNFKLKKFINGVGGNKYYRHQRWLGSFDKAERQKLFRPEVWQSLVKENEFEELDIYAKESRAAEFDNQLLYLYLRTYLMDGVLVKVDRASMYKALEIRAPLLDYKLFEFVNRLPYNYKYRHFQTKFIFKRLMADKLPKEMVFRAKKGFGVPMARWLKNELKDFCNDILSESDINNDGFFNYAYIDKLKKDHFSSKVDNHKLLWTLISFQLWKKKWG</sequence>
<dbReference type="SUPFAM" id="SSF52402">
    <property type="entry name" value="Adenine nucleotide alpha hydrolases-like"/>
    <property type="match status" value="1"/>
</dbReference>
<comment type="catalytic activity">
    <reaction evidence="7">
        <text>L-aspartate + L-glutamine + ATP + H2O = L-asparagine + L-glutamate + AMP + diphosphate + H(+)</text>
        <dbReference type="Rhea" id="RHEA:12228"/>
        <dbReference type="ChEBI" id="CHEBI:15377"/>
        <dbReference type="ChEBI" id="CHEBI:15378"/>
        <dbReference type="ChEBI" id="CHEBI:29985"/>
        <dbReference type="ChEBI" id="CHEBI:29991"/>
        <dbReference type="ChEBI" id="CHEBI:30616"/>
        <dbReference type="ChEBI" id="CHEBI:33019"/>
        <dbReference type="ChEBI" id="CHEBI:58048"/>
        <dbReference type="ChEBI" id="CHEBI:58359"/>
        <dbReference type="ChEBI" id="CHEBI:456215"/>
        <dbReference type="EC" id="6.3.5.4"/>
    </reaction>
</comment>
<keyword evidence="8" id="KW-0028">Amino-acid biosynthesis</keyword>
<dbReference type="InterPro" id="IPR051786">
    <property type="entry name" value="ASN_synthetase/amidase"/>
</dbReference>
<dbReference type="InterPro" id="IPR017932">
    <property type="entry name" value="GATase_2_dom"/>
</dbReference>
<name>A0A0G0WNM1_9BACT</name>
<dbReference type="GO" id="GO:0005524">
    <property type="term" value="F:ATP binding"/>
    <property type="evidence" value="ECO:0007669"/>
    <property type="project" value="UniProtKB-KW"/>
</dbReference>
<dbReference type="InterPro" id="IPR001962">
    <property type="entry name" value="Asn_synthase"/>
</dbReference>
<feature type="site" description="Important for beta-aspartyl-AMP intermediate formation" evidence="10">
    <location>
        <position position="359"/>
    </location>
</feature>
<dbReference type="CDD" id="cd00712">
    <property type="entry name" value="AsnB"/>
    <property type="match status" value="1"/>
</dbReference>
<dbReference type="AlphaFoldDB" id="A0A0G0WNM1"/>
<dbReference type="InterPro" id="IPR006426">
    <property type="entry name" value="Asn_synth_AEB"/>
</dbReference>
<comment type="caution">
    <text evidence="12">The sequence shown here is derived from an EMBL/GenBank/DDBJ whole genome shotgun (WGS) entry which is preliminary data.</text>
</comment>
<dbReference type="SUPFAM" id="SSF56235">
    <property type="entry name" value="N-terminal nucleophile aminohydrolases (Ntn hydrolases)"/>
    <property type="match status" value="1"/>
</dbReference>
<dbReference type="CDD" id="cd01991">
    <property type="entry name" value="Asn_synthase_B_C"/>
    <property type="match status" value="1"/>
</dbReference>
<dbReference type="GO" id="GO:0005829">
    <property type="term" value="C:cytosol"/>
    <property type="evidence" value="ECO:0007669"/>
    <property type="project" value="TreeGrafter"/>
</dbReference>
<proteinExistence type="inferred from homology"/>
<evidence type="ECO:0000256" key="8">
    <source>
        <dbReference type="PIRSR" id="PIRSR001589-1"/>
    </source>
</evidence>
<keyword evidence="8" id="KW-0061">Asparagine biosynthesis</keyword>
<dbReference type="GO" id="GO:0004066">
    <property type="term" value="F:asparagine synthase (glutamine-hydrolyzing) activity"/>
    <property type="evidence" value="ECO:0007669"/>
    <property type="project" value="UniProtKB-EC"/>
</dbReference>
<dbReference type="PANTHER" id="PTHR43284">
    <property type="entry name" value="ASPARAGINE SYNTHETASE (GLUTAMINE-HYDROLYZING)"/>
    <property type="match status" value="1"/>
</dbReference>
<feature type="domain" description="Glutamine amidotransferase type-2" evidence="11">
    <location>
        <begin position="2"/>
        <end position="210"/>
    </location>
</feature>
<protein>
    <recommendedName>
        <fullName evidence="3">asparagine synthase (glutamine-hydrolyzing)</fullName>
        <ecNumber evidence="3">6.3.5.4</ecNumber>
    </recommendedName>
</protein>
<dbReference type="InterPro" id="IPR029055">
    <property type="entry name" value="Ntn_hydrolases_N"/>
</dbReference>
<feature type="binding site" evidence="9">
    <location>
        <position position="284"/>
    </location>
    <ligand>
        <name>ATP</name>
        <dbReference type="ChEBI" id="CHEBI:30616"/>
    </ligand>
</feature>
<evidence type="ECO:0000256" key="10">
    <source>
        <dbReference type="PIRSR" id="PIRSR001589-3"/>
    </source>
</evidence>
<evidence type="ECO:0000256" key="4">
    <source>
        <dbReference type="ARBA" id="ARBA00022741"/>
    </source>
</evidence>
<evidence type="ECO:0000256" key="9">
    <source>
        <dbReference type="PIRSR" id="PIRSR001589-2"/>
    </source>
</evidence>
<comment type="pathway">
    <text evidence="1">Amino-acid biosynthesis; L-asparagine biosynthesis; L-asparagine from L-aspartate (L-Gln route): step 1/1.</text>
</comment>
<dbReference type="InterPro" id="IPR033738">
    <property type="entry name" value="AsnB_N"/>
</dbReference>
<dbReference type="PIRSF" id="PIRSF001589">
    <property type="entry name" value="Asn_synthetase_glu-h"/>
    <property type="match status" value="1"/>
</dbReference>
<dbReference type="PANTHER" id="PTHR43284:SF1">
    <property type="entry name" value="ASPARAGINE SYNTHETASE"/>
    <property type="match status" value="1"/>
</dbReference>
<dbReference type="PROSITE" id="PS51278">
    <property type="entry name" value="GATASE_TYPE_2"/>
    <property type="match status" value="1"/>
</dbReference>
<evidence type="ECO:0000256" key="3">
    <source>
        <dbReference type="ARBA" id="ARBA00012737"/>
    </source>
</evidence>
<evidence type="ECO:0000256" key="2">
    <source>
        <dbReference type="ARBA" id="ARBA00005752"/>
    </source>
</evidence>